<proteinExistence type="inferred from homology"/>
<dbReference type="PROSITE" id="PS00136">
    <property type="entry name" value="SUBTILASE_ASP"/>
    <property type="match status" value="1"/>
</dbReference>
<name>A0A4Q7KGS8_9PSEU</name>
<comment type="caution">
    <text evidence="11">The sequence shown here is derived from an EMBL/GenBank/DDBJ whole genome shotgun (WGS) entry which is preliminary data.</text>
</comment>
<protein>
    <submittedName>
        <fullName evidence="11">Subtilase family protein</fullName>
    </submittedName>
</protein>
<dbReference type="GO" id="GO:0006508">
    <property type="term" value="P:proteolysis"/>
    <property type="evidence" value="ECO:0007669"/>
    <property type="project" value="UniProtKB-KW"/>
</dbReference>
<sequence>MEVLAVPLLRRMRAVLACVAVFGSAILSGHVAQAQTRTQTHAPVADPAPDARADCADTGDELRYLVVFDRGTTQQAAEAEIAQACGRTTVYYPQIAVAVVTSDAVAFADAIGRERAFSAEGEAISRPDDGPGRRRIADETTPTHAPITSGAEAVSEADRTDEQWNMRLIGAEKAHAVTEGSRDVVVGVLDSGIDPKHPDLAKALDPALSAGCLTGRPDPSPRAWEPTSSAHGTHVAGIIAAADDGKGVTGVAPGVRVASVKVVDDSGFIYPEYAVCGLMWAAAKGMTVTNNSYFVDPWLFTCDTGRREHVVYEAVRRAVDYASGAGVAHVAAATNSASDLTKPRAQNGKLDRGGVASSNQARQMDSSCDVLPAGLRGVTAVSAVGPNKLKAGYSAYGLGVVDVAAPGGERAEGADPEAGCVLSTVPNGYEYSCGTSMATPHATGVLALLASAKPHASPTQLARSLATQAESLPCPTDYDLNGSGTQDAYCSGYGPFNGFHGHGLVDALAAVN</sequence>
<evidence type="ECO:0000256" key="9">
    <source>
        <dbReference type="SAM" id="SignalP"/>
    </source>
</evidence>
<dbReference type="InterPro" id="IPR023827">
    <property type="entry name" value="Peptidase_S8_Asp-AS"/>
</dbReference>
<reference evidence="11 12" key="1">
    <citation type="submission" date="2019-02" db="EMBL/GenBank/DDBJ databases">
        <title>Genomic Encyclopedia of Type Strains, Phase IV (KMG-IV): sequencing the most valuable type-strain genomes for metagenomic binning, comparative biology and taxonomic classification.</title>
        <authorList>
            <person name="Goeker M."/>
        </authorList>
    </citation>
    <scope>NUCLEOTIDE SEQUENCE [LARGE SCALE GENOMIC DNA]</scope>
    <source>
        <strain evidence="11 12">DSM 101727</strain>
    </source>
</reference>
<feature type="active site" description="Charge relay system" evidence="5 6">
    <location>
        <position position="190"/>
    </location>
</feature>
<feature type="region of interest" description="Disordered" evidence="8">
    <location>
        <begin position="119"/>
        <end position="147"/>
    </location>
</feature>
<keyword evidence="3 6" id="KW-0378">Hydrolase</keyword>
<organism evidence="11 12">
    <name type="scientific">Herbihabitans rhizosphaerae</name>
    <dbReference type="NCBI Taxonomy" id="1872711"/>
    <lineage>
        <taxon>Bacteria</taxon>
        <taxon>Bacillati</taxon>
        <taxon>Actinomycetota</taxon>
        <taxon>Actinomycetes</taxon>
        <taxon>Pseudonocardiales</taxon>
        <taxon>Pseudonocardiaceae</taxon>
        <taxon>Herbihabitans</taxon>
    </lineage>
</organism>
<evidence type="ECO:0000256" key="1">
    <source>
        <dbReference type="ARBA" id="ARBA00011073"/>
    </source>
</evidence>
<feature type="active site" description="Charge relay system" evidence="5 6">
    <location>
        <position position="231"/>
    </location>
</feature>
<comment type="similarity">
    <text evidence="1 6 7">Belongs to the peptidase S8 family.</text>
</comment>
<gene>
    <name evidence="11" type="ORF">EV193_11483</name>
</gene>
<dbReference type="Pfam" id="PF00082">
    <property type="entry name" value="Peptidase_S8"/>
    <property type="match status" value="1"/>
</dbReference>
<dbReference type="InterPro" id="IPR015500">
    <property type="entry name" value="Peptidase_S8_subtilisin-rel"/>
</dbReference>
<feature type="domain" description="Peptidase S8/S53" evidence="10">
    <location>
        <begin position="182"/>
        <end position="476"/>
    </location>
</feature>
<dbReference type="InterPro" id="IPR000209">
    <property type="entry name" value="Peptidase_S8/S53_dom"/>
</dbReference>
<evidence type="ECO:0000256" key="8">
    <source>
        <dbReference type="SAM" id="MobiDB-lite"/>
    </source>
</evidence>
<dbReference type="EMBL" id="SGWQ01000014">
    <property type="protein sequence ID" value="RZS31392.1"/>
    <property type="molecule type" value="Genomic_DNA"/>
</dbReference>
<feature type="active site" description="Charge relay system" evidence="5 6">
    <location>
        <position position="436"/>
    </location>
</feature>
<accession>A0A4Q7KGS8</accession>
<evidence type="ECO:0000313" key="11">
    <source>
        <dbReference type="EMBL" id="RZS31392.1"/>
    </source>
</evidence>
<dbReference type="Gene3D" id="3.40.50.200">
    <property type="entry name" value="Peptidase S8/S53 domain"/>
    <property type="match status" value="1"/>
</dbReference>
<evidence type="ECO:0000256" key="3">
    <source>
        <dbReference type="ARBA" id="ARBA00022801"/>
    </source>
</evidence>
<dbReference type="InterPro" id="IPR023828">
    <property type="entry name" value="Peptidase_S8_Ser-AS"/>
</dbReference>
<dbReference type="PROSITE" id="PS51892">
    <property type="entry name" value="SUBTILASE"/>
    <property type="match status" value="1"/>
</dbReference>
<keyword evidence="9" id="KW-0732">Signal</keyword>
<dbReference type="InterPro" id="IPR036852">
    <property type="entry name" value="Peptidase_S8/S53_dom_sf"/>
</dbReference>
<dbReference type="GO" id="GO:0004252">
    <property type="term" value="F:serine-type endopeptidase activity"/>
    <property type="evidence" value="ECO:0007669"/>
    <property type="project" value="UniProtKB-UniRule"/>
</dbReference>
<dbReference type="PROSITE" id="PS00137">
    <property type="entry name" value="SUBTILASE_HIS"/>
    <property type="match status" value="1"/>
</dbReference>
<dbReference type="AlphaFoldDB" id="A0A4Q7KGS8"/>
<evidence type="ECO:0000256" key="6">
    <source>
        <dbReference type="PROSITE-ProRule" id="PRU01240"/>
    </source>
</evidence>
<keyword evidence="4 6" id="KW-0720">Serine protease</keyword>
<dbReference type="InterPro" id="IPR022398">
    <property type="entry name" value="Peptidase_S8_His-AS"/>
</dbReference>
<keyword evidence="2 6" id="KW-0645">Protease</keyword>
<dbReference type="PRINTS" id="PR00723">
    <property type="entry name" value="SUBTILISIN"/>
</dbReference>
<evidence type="ECO:0000313" key="12">
    <source>
        <dbReference type="Proteomes" id="UP000294257"/>
    </source>
</evidence>
<dbReference type="Proteomes" id="UP000294257">
    <property type="component" value="Unassembled WGS sequence"/>
</dbReference>
<evidence type="ECO:0000256" key="2">
    <source>
        <dbReference type="ARBA" id="ARBA00022670"/>
    </source>
</evidence>
<feature type="signal peptide" evidence="9">
    <location>
        <begin position="1"/>
        <end position="34"/>
    </location>
</feature>
<dbReference type="SUPFAM" id="SSF52743">
    <property type="entry name" value="Subtilisin-like"/>
    <property type="match status" value="1"/>
</dbReference>
<evidence type="ECO:0000256" key="4">
    <source>
        <dbReference type="ARBA" id="ARBA00022825"/>
    </source>
</evidence>
<feature type="chain" id="PRO_5020947886" evidence="9">
    <location>
        <begin position="35"/>
        <end position="512"/>
    </location>
</feature>
<dbReference type="PANTHER" id="PTHR43806:SF11">
    <property type="entry name" value="CEREVISIN-RELATED"/>
    <property type="match status" value="1"/>
</dbReference>
<feature type="compositionally biased region" description="Basic and acidic residues" evidence="8">
    <location>
        <begin position="119"/>
        <end position="138"/>
    </location>
</feature>
<evidence type="ECO:0000256" key="5">
    <source>
        <dbReference type="PIRSR" id="PIRSR615500-1"/>
    </source>
</evidence>
<evidence type="ECO:0000256" key="7">
    <source>
        <dbReference type="RuleBase" id="RU003355"/>
    </source>
</evidence>
<evidence type="ECO:0000259" key="10">
    <source>
        <dbReference type="Pfam" id="PF00082"/>
    </source>
</evidence>
<dbReference type="PANTHER" id="PTHR43806">
    <property type="entry name" value="PEPTIDASE S8"/>
    <property type="match status" value="1"/>
</dbReference>
<dbReference type="PROSITE" id="PS00138">
    <property type="entry name" value="SUBTILASE_SER"/>
    <property type="match status" value="1"/>
</dbReference>
<keyword evidence="12" id="KW-1185">Reference proteome</keyword>
<dbReference type="InterPro" id="IPR050131">
    <property type="entry name" value="Peptidase_S8_subtilisin-like"/>
</dbReference>
<feature type="region of interest" description="Disordered" evidence="8">
    <location>
        <begin position="338"/>
        <end position="361"/>
    </location>
</feature>